<dbReference type="EMBL" id="JXXZ01000006">
    <property type="protein sequence ID" value="KJZ00537.1"/>
    <property type="molecule type" value="Genomic_DNA"/>
</dbReference>
<feature type="transmembrane region" description="Helical" evidence="1">
    <location>
        <begin position="664"/>
        <end position="681"/>
    </location>
</feature>
<comment type="caution">
    <text evidence="2">The sequence shown here is derived from an EMBL/GenBank/DDBJ whole genome shotgun (WGS) entry which is preliminary data.</text>
</comment>
<feature type="transmembrane region" description="Helical" evidence="1">
    <location>
        <begin position="363"/>
        <end position="382"/>
    </location>
</feature>
<dbReference type="InterPro" id="IPR050545">
    <property type="entry name" value="Mycobact_MmpL"/>
</dbReference>
<evidence type="ECO:0008006" key="4">
    <source>
        <dbReference type="Google" id="ProtNLM"/>
    </source>
</evidence>
<dbReference type="eggNOG" id="COG4258">
    <property type="taxonomic scope" value="Bacteria"/>
</dbReference>
<dbReference type="GO" id="GO:0005886">
    <property type="term" value="C:plasma membrane"/>
    <property type="evidence" value="ECO:0007669"/>
    <property type="project" value="TreeGrafter"/>
</dbReference>
<evidence type="ECO:0000256" key="1">
    <source>
        <dbReference type="SAM" id="Phobius"/>
    </source>
</evidence>
<dbReference type="RefSeq" id="WP_045979924.1">
    <property type="nucleotide sequence ID" value="NZ_JXXY01000015.1"/>
</dbReference>
<evidence type="ECO:0000313" key="2">
    <source>
        <dbReference type="EMBL" id="KJZ00537.1"/>
    </source>
</evidence>
<feature type="transmembrane region" description="Helical" evidence="1">
    <location>
        <begin position="641"/>
        <end position="658"/>
    </location>
</feature>
<keyword evidence="1" id="KW-0472">Membrane</keyword>
<name>A0A0F4Q1X8_9GAMM</name>
<dbReference type="SUPFAM" id="SSF82866">
    <property type="entry name" value="Multidrug efflux transporter AcrB transmembrane domain"/>
    <property type="match status" value="2"/>
</dbReference>
<feature type="transmembrane region" description="Helical" evidence="1">
    <location>
        <begin position="247"/>
        <end position="266"/>
    </location>
</feature>
<feature type="transmembrane region" description="Helical" evidence="1">
    <location>
        <begin position="299"/>
        <end position="317"/>
    </location>
</feature>
<dbReference type="Gene3D" id="1.20.1640.10">
    <property type="entry name" value="Multidrug efflux transporter AcrB transmembrane domain"/>
    <property type="match status" value="1"/>
</dbReference>
<dbReference type="GeneID" id="58228352"/>
<organism evidence="2 3">
    <name type="scientific">Pseudoalteromonas ruthenica</name>
    <dbReference type="NCBI Taxonomy" id="151081"/>
    <lineage>
        <taxon>Bacteria</taxon>
        <taxon>Pseudomonadati</taxon>
        <taxon>Pseudomonadota</taxon>
        <taxon>Gammaproteobacteria</taxon>
        <taxon>Alteromonadales</taxon>
        <taxon>Pseudoalteromonadaceae</taxon>
        <taxon>Pseudoalteromonas</taxon>
    </lineage>
</organism>
<feature type="transmembrane region" description="Helical" evidence="1">
    <location>
        <begin position="338"/>
        <end position="357"/>
    </location>
</feature>
<protein>
    <recommendedName>
        <fullName evidence="4">Membrane transport protein MMPL domain-containing protein</fullName>
    </recommendedName>
</protein>
<dbReference type="PANTHER" id="PTHR33406">
    <property type="entry name" value="MEMBRANE PROTEIN MJ1562-RELATED"/>
    <property type="match status" value="1"/>
</dbReference>
<evidence type="ECO:0000313" key="3">
    <source>
        <dbReference type="Proteomes" id="UP000033664"/>
    </source>
</evidence>
<feature type="transmembrane region" description="Helical" evidence="1">
    <location>
        <begin position="718"/>
        <end position="736"/>
    </location>
</feature>
<feature type="transmembrane region" description="Helical" evidence="1">
    <location>
        <begin position="415"/>
        <end position="432"/>
    </location>
</feature>
<proteinExistence type="predicted"/>
<dbReference type="Proteomes" id="UP000033664">
    <property type="component" value="Unassembled WGS sequence"/>
</dbReference>
<keyword evidence="1" id="KW-0812">Transmembrane</keyword>
<keyword evidence="3" id="KW-1185">Reference proteome</keyword>
<reference evidence="2 3" key="1">
    <citation type="journal article" date="2015" name="BMC Genomics">
        <title>Genome mining reveals unlocked bioactive potential of marine Gram-negative bacteria.</title>
        <authorList>
            <person name="Machado H."/>
            <person name="Sonnenschein E.C."/>
            <person name="Melchiorsen J."/>
            <person name="Gram L."/>
        </authorList>
    </citation>
    <scope>NUCLEOTIDE SEQUENCE [LARGE SCALE GENOMIC DNA]</scope>
    <source>
        <strain evidence="2 3">S3137</strain>
    </source>
</reference>
<feature type="transmembrane region" description="Helical" evidence="1">
    <location>
        <begin position="613"/>
        <end position="634"/>
    </location>
</feature>
<accession>A0A0F4Q1X8</accession>
<feature type="transmembrane region" description="Helical" evidence="1">
    <location>
        <begin position="693"/>
        <end position="712"/>
    </location>
</feature>
<dbReference type="OrthoDB" id="9780358at2"/>
<keyword evidence="1" id="KW-1133">Transmembrane helix</keyword>
<dbReference type="PATRIC" id="fig|151081.8.peg.2717"/>
<sequence length="748" mass="81913">MSSWARSVGIVLWPTFLLLCTVAVWTLKEVRISADMMALLERQPTQAVDAQFYSAQQQLSSTAQNQLVFSFSGKTAVNAYHELAQKLQQHPSLKVKVQPTLKRITEFYQPYRGALMSEGYQQALRSPTAFSHYAQRQLSQTASPWLSSSISDDPSLATFSFLDTFATGQQLGLVDGKLQWRQGGKPPVWLLVSEVTTTATIWQNNALAAELVNAVRALRQAHPETEIEYSGVLFHNSENAEQAKWEMNRFGLASLVLLAVFVLLAIRGVWPLWVSLLTVSSAVLAGALALLLLRQQLHVLSLVFATTLIGVAIDYALHALSDRAKKSNSYSVALKRGLLLALGSTALGYACFFTAPMSLLQDVAIFIVAGLCGAWFFVRFVVIRAQRPTQLRPLALSTADCALTLFARLRRRKGAIALTLAGVSGLLLSVQWPQVNDSIASFNASSAQLMQAQKRHHLYLNGDGPTFQVLVRGESIEQLLINEERVRSFVQLHQGRFQGLSVALPSQQSQQQALTLYRQAQQQGRFSFLAQLRGAALPADANTLLSYEQFAQGPLADVFLAPIKQGPYFYSLSTVSALEHASLSGYLAEFEDMQLVDVPGQLSAMLAHFHHSIHWALALAVLAIAIVFIAFFGLRRGAAMVAWLALSALLVVTLIAVVMPLSVFHTLGLILVLALAVDYFIFYQQSGRQPTTFVAISLSALSSLAVFAMLVFSNTPAISQFGAAVLIGLIVVYWVAPLSIENKNDKSD</sequence>
<gene>
    <name evidence="2" type="ORF">TW72_07610</name>
</gene>
<dbReference type="AlphaFoldDB" id="A0A0F4Q1X8"/>
<dbReference type="PANTHER" id="PTHR33406:SF13">
    <property type="entry name" value="MEMBRANE PROTEIN YDFJ"/>
    <property type="match status" value="1"/>
</dbReference>